<dbReference type="InterPro" id="IPR007685">
    <property type="entry name" value="RelA_SpoT"/>
</dbReference>
<dbReference type="GO" id="GO:0042594">
    <property type="term" value="P:response to starvation"/>
    <property type="evidence" value="ECO:0007669"/>
    <property type="project" value="TreeGrafter"/>
</dbReference>
<evidence type="ECO:0000256" key="2">
    <source>
        <dbReference type="ARBA" id="ARBA00025704"/>
    </source>
</evidence>
<dbReference type="Pfam" id="PF13328">
    <property type="entry name" value="HD_4"/>
    <property type="match status" value="1"/>
</dbReference>
<dbReference type="SUPFAM" id="SSF81301">
    <property type="entry name" value="Nucleotidyltransferase"/>
    <property type="match status" value="1"/>
</dbReference>
<dbReference type="InterPro" id="IPR012675">
    <property type="entry name" value="Beta-grasp_dom_sf"/>
</dbReference>
<dbReference type="SUPFAM" id="SSF109604">
    <property type="entry name" value="HD-domain/PDEase-like"/>
    <property type="match status" value="1"/>
</dbReference>
<dbReference type="CDD" id="cd04876">
    <property type="entry name" value="ACT_RelA-SpoT"/>
    <property type="match status" value="1"/>
</dbReference>
<dbReference type="EMBL" id="SNYM01000002">
    <property type="protein sequence ID" value="TDQ50631.1"/>
    <property type="molecule type" value="Genomic_DNA"/>
</dbReference>
<dbReference type="PROSITE" id="PS51880">
    <property type="entry name" value="TGS"/>
    <property type="match status" value="1"/>
</dbReference>
<dbReference type="InterPro" id="IPR012676">
    <property type="entry name" value="TGS-like"/>
</dbReference>
<evidence type="ECO:0000259" key="7">
    <source>
        <dbReference type="PROSITE" id="PS51671"/>
    </source>
</evidence>
<keyword evidence="9" id="KW-0808">Transferase</keyword>
<dbReference type="FunFam" id="3.30.460.10:FF:000001">
    <property type="entry name" value="GTP pyrophosphokinase RelA"/>
    <property type="match status" value="1"/>
</dbReference>
<keyword evidence="10" id="KW-1185">Reference proteome</keyword>
<organism evidence="9 10">
    <name type="scientific">Permianibacter aggregans</name>
    <dbReference type="NCBI Taxonomy" id="1510150"/>
    <lineage>
        <taxon>Bacteria</taxon>
        <taxon>Pseudomonadati</taxon>
        <taxon>Pseudomonadota</taxon>
        <taxon>Gammaproteobacteria</taxon>
        <taxon>Pseudomonadales</taxon>
        <taxon>Pseudomonadaceae</taxon>
        <taxon>Permianibacter</taxon>
    </lineage>
</organism>
<evidence type="ECO:0000313" key="9">
    <source>
        <dbReference type="EMBL" id="TDQ50631.1"/>
    </source>
</evidence>
<feature type="domain" description="TGS" evidence="8">
    <location>
        <begin position="408"/>
        <end position="469"/>
    </location>
</feature>
<evidence type="ECO:0000259" key="8">
    <source>
        <dbReference type="PROSITE" id="PS51880"/>
    </source>
</evidence>
<accession>A0A4R6UTY1</accession>
<dbReference type="Pfam" id="PF04607">
    <property type="entry name" value="RelA_SpoT"/>
    <property type="match status" value="1"/>
</dbReference>
<comment type="similarity">
    <text evidence="6">Belongs to the relA/spoT family.</text>
</comment>
<keyword evidence="9" id="KW-0418">Kinase</keyword>
<comment type="caution">
    <text evidence="9">The sequence shown here is derived from an EMBL/GenBank/DDBJ whole genome shotgun (WGS) entry which is preliminary data.</text>
</comment>
<evidence type="ECO:0000256" key="6">
    <source>
        <dbReference type="RuleBase" id="RU003847"/>
    </source>
</evidence>
<dbReference type="CDD" id="cd05399">
    <property type="entry name" value="NT_Rel-Spo_like"/>
    <property type="match status" value="1"/>
</dbReference>
<dbReference type="Pfam" id="PF13291">
    <property type="entry name" value="ACT_4"/>
    <property type="match status" value="1"/>
</dbReference>
<dbReference type="OrthoDB" id="9805041at2"/>
<name>A0A4R6UTY1_9GAMM</name>
<dbReference type="Gene3D" id="1.10.3210.10">
    <property type="entry name" value="Hypothetical protein af1432"/>
    <property type="match status" value="1"/>
</dbReference>
<sequence>MVKVREDFPLTGDGAIDIDRWLSRINIQREPEQMNLLCKAIELVITQHWDCVTDLGLSCFEQGLAVAEILASLNLDTNTLTAAVISPSVQFGELSLEHVEELLSKPVAELVAGALRMEAIRSLQDSKNDGKLTASQGDNLRKMLIAMVDDTRIVLLKLAERIYLLRAIKDKPRDVQLHVASETREIFAPLANRLGIGQLKWELEDLSFRYLNASEYKEIASHLHEKRLDREQYIKRVIQTLESELQKAGINGEVSGRVKHIYSIWRKMTRKGVGFEEIYDVRAVRILVPEIRDCYAALGIVHSCWQHIPKEFDDYIATPKENGYRSLHTAVIGPEGKALEVQIRTHQMHQESELGVAAHWRYKEGAGVTAPSTQDSKIAWLRQLVEWQEEVADSNALLDEFRHEVVDDRVYVFTPDGNIIDLPAGATPVDFAYHVHTSVGHRCRGAKVNGRIVPLTYQLQTGEQVQILTAKEGKPSLDWLSPHLGYVHSHRARSKIQNFFRQQNREQNVQEGKENFERELSRHGLSKVDLLPIAQRFNLHSVDDLYGNIGAGDIGLVQATNAALALYLPKQEESESLAPVLRSTTSPEKVGGISVLGVDNLLTHTAGCCRPVPGDQVIGYITQGRGISIHRADCAHIQRAHEERPERLVEIDWSADKASLYVVDLLIEATDRQGLLRDVTTLVANERINVSGMSTTTNKKTQISILGLQVEVRDALSLSRLVAQLAKLPGVMSVQRRSDG</sequence>
<dbReference type="PROSITE" id="PS51671">
    <property type="entry name" value="ACT"/>
    <property type="match status" value="1"/>
</dbReference>
<dbReference type="GO" id="GO:0008728">
    <property type="term" value="F:GTP diphosphokinase activity"/>
    <property type="evidence" value="ECO:0007669"/>
    <property type="project" value="TreeGrafter"/>
</dbReference>
<evidence type="ECO:0000256" key="5">
    <source>
        <dbReference type="ARBA" id="ARBA00033308"/>
    </source>
</evidence>
<feature type="domain" description="ACT" evidence="7">
    <location>
        <begin position="664"/>
        <end position="739"/>
    </location>
</feature>
<gene>
    <name evidence="9" type="ORF">EV696_102314</name>
</gene>
<dbReference type="InterPro" id="IPR004811">
    <property type="entry name" value="RelA/Spo_fam"/>
</dbReference>
<dbReference type="GO" id="GO:0015949">
    <property type="term" value="P:nucleobase-containing small molecule interconversion"/>
    <property type="evidence" value="ECO:0007669"/>
    <property type="project" value="UniProtKB-ARBA"/>
</dbReference>
<dbReference type="SMART" id="SM00954">
    <property type="entry name" value="RelA_SpoT"/>
    <property type="match status" value="1"/>
</dbReference>
<protein>
    <recommendedName>
        <fullName evidence="1">GTP pyrophosphokinase</fullName>
    </recommendedName>
    <alternativeName>
        <fullName evidence="4">(p)ppGpp synthase</fullName>
    </alternativeName>
    <alternativeName>
        <fullName evidence="3">ATP:GTP 3'-pyrophosphotransferase</fullName>
    </alternativeName>
    <alternativeName>
        <fullName evidence="5">ppGpp synthase I</fullName>
    </alternativeName>
</protein>
<evidence type="ECO:0000313" key="10">
    <source>
        <dbReference type="Proteomes" id="UP000295375"/>
    </source>
</evidence>
<dbReference type="RefSeq" id="WP_133587961.1">
    <property type="nucleotide sequence ID" value="NZ_CP037953.1"/>
</dbReference>
<dbReference type="InterPro" id="IPR002912">
    <property type="entry name" value="ACT_dom"/>
</dbReference>
<dbReference type="Gene3D" id="3.10.20.30">
    <property type="match status" value="1"/>
</dbReference>
<dbReference type="InterPro" id="IPR045865">
    <property type="entry name" value="ACT-like_dom_sf"/>
</dbReference>
<comment type="pathway">
    <text evidence="2">Purine metabolism.</text>
</comment>
<dbReference type="NCBIfam" id="NF008124">
    <property type="entry name" value="PRK10872.1"/>
    <property type="match status" value="1"/>
</dbReference>
<dbReference type="GO" id="GO:0015969">
    <property type="term" value="P:guanosine tetraphosphate metabolic process"/>
    <property type="evidence" value="ECO:0007669"/>
    <property type="project" value="InterPro"/>
</dbReference>
<dbReference type="Gene3D" id="3.30.460.10">
    <property type="entry name" value="Beta Polymerase, domain 2"/>
    <property type="match status" value="1"/>
</dbReference>
<comment type="function">
    <text evidence="6">In eubacteria ppGpp (guanosine 3'-diphosphate 5'-diphosphate) is a mediator of the stringent response that coordinates a variety of cellular activities in response to changes in nutritional abundance.</text>
</comment>
<dbReference type="Pfam" id="PF02824">
    <property type="entry name" value="TGS"/>
    <property type="match status" value="1"/>
</dbReference>
<dbReference type="FunFam" id="3.10.20.30:FF:000002">
    <property type="entry name" value="GTP pyrophosphokinase (RelA/SpoT)"/>
    <property type="match status" value="1"/>
</dbReference>
<dbReference type="Proteomes" id="UP000295375">
    <property type="component" value="Unassembled WGS sequence"/>
</dbReference>
<dbReference type="NCBIfam" id="TIGR00691">
    <property type="entry name" value="spoT_relA"/>
    <property type="match status" value="1"/>
</dbReference>
<dbReference type="PANTHER" id="PTHR21262:SF31">
    <property type="entry name" value="GTP PYROPHOSPHOKINASE"/>
    <property type="match status" value="1"/>
</dbReference>
<dbReference type="SUPFAM" id="SSF55021">
    <property type="entry name" value="ACT-like"/>
    <property type="match status" value="1"/>
</dbReference>
<dbReference type="SUPFAM" id="SSF81271">
    <property type="entry name" value="TGS-like"/>
    <property type="match status" value="1"/>
</dbReference>
<evidence type="ECO:0000256" key="4">
    <source>
        <dbReference type="ARBA" id="ARBA00032407"/>
    </source>
</evidence>
<evidence type="ECO:0000256" key="3">
    <source>
        <dbReference type="ARBA" id="ARBA00029754"/>
    </source>
</evidence>
<proteinExistence type="inferred from homology"/>
<dbReference type="InterPro" id="IPR033655">
    <property type="entry name" value="TGS_RelA/SpoT"/>
</dbReference>
<dbReference type="CDD" id="cd01668">
    <property type="entry name" value="TGS_RSH"/>
    <property type="match status" value="1"/>
</dbReference>
<dbReference type="PANTHER" id="PTHR21262">
    <property type="entry name" value="GUANOSINE-3',5'-BIS DIPHOSPHATE 3'-PYROPHOSPHOHYDROLASE"/>
    <property type="match status" value="1"/>
</dbReference>
<dbReference type="GO" id="GO:0008893">
    <property type="term" value="F:guanosine-3',5'-bis(diphosphate) 3'-diphosphatase activity"/>
    <property type="evidence" value="ECO:0007669"/>
    <property type="project" value="TreeGrafter"/>
</dbReference>
<dbReference type="InterPro" id="IPR043519">
    <property type="entry name" value="NT_sf"/>
</dbReference>
<evidence type="ECO:0000256" key="1">
    <source>
        <dbReference type="ARBA" id="ARBA00019852"/>
    </source>
</evidence>
<dbReference type="AlphaFoldDB" id="A0A4R6UTY1"/>
<dbReference type="InterPro" id="IPR004095">
    <property type="entry name" value="TGS"/>
</dbReference>
<reference evidence="9 10" key="1">
    <citation type="submission" date="2019-03" db="EMBL/GenBank/DDBJ databases">
        <title>Genomic Encyclopedia of Type Strains, Phase IV (KMG-IV): sequencing the most valuable type-strain genomes for metagenomic binning, comparative biology and taxonomic classification.</title>
        <authorList>
            <person name="Goeker M."/>
        </authorList>
    </citation>
    <scope>NUCLEOTIDE SEQUENCE [LARGE SCALE GENOMIC DNA]</scope>
    <source>
        <strain evidence="9 10">DSM 103792</strain>
    </source>
</reference>
<dbReference type="GO" id="GO:0016301">
    <property type="term" value="F:kinase activity"/>
    <property type="evidence" value="ECO:0007669"/>
    <property type="project" value="UniProtKB-KW"/>
</dbReference>
<dbReference type="Gene3D" id="3.30.70.260">
    <property type="match status" value="1"/>
</dbReference>
<dbReference type="GO" id="GO:0005886">
    <property type="term" value="C:plasma membrane"/>
    <property type="evidence" value="ECO:0007669"/>
    <property type="project" value="TreeGrafter"/>
</dbReference>